<evidence type="ECO:0000313" key="3">
    <source>
        <dbReference type="EMBL" id="GHE32822.1"/>
    </source>
</evidence>
<evidence type="ECO:0000256" key="1">
    <source>
        <dbReference type="SAM" id="Phobius"/>
    </source>
</evidence>
<reference evidence="3" key="2">
    <citation type="submission" date="2020-09" db="EMBL/GenBank/DDBJ databases">
        <authorList>
            <person name="Sun Q."/>
            <person name="Kim S."/>
        </authorList>
    </citation>
    <scope>NUCLEOTIDE SEQUENCE</scope>
    <source>
        <strain evidence="3">KCTC 32020</strain>
    </source>
</reference>
<gene>
    <name evidence="3" type="ORF">GCM10007167_13570</name>
</gene>
<feature type="chain" id="PRO_5038078792" description="DUF423 domain-containing protein" evidence="2">
    <location>
        <begin position="39"/>
        <end position="125"/>
    </location>
</feature>
<sequence length="125" mass="12203">MDLPSPAAGRPAAHRALACAGALLAAAAVALLAYAAHAAGPAAQTRLQAAGSIAALHGIALAALAPGAATRPARVALGGLLLGTLLFAGSLVAAHVFGWPTRLAPFGGMLAILSWLLYAAAVARR</sequence>
<keyword evidence="2" id="KW-0732">Signal</keyword>
<dbReference type="Proteomes" id="UP000636453">
    <property type="component" value="Unassembled WGS sequence"/>
</dbReference>
<keyword evidence="4" id="KW-1185">Reference proteome</keyword>
<feature type="transmembrane region" description="Helical" evidence="1">
    <location>
        <begin position="48"/>
        <end position="68"/>
    </location>
</feature>
<feature type="transmembrane region" description="Helical" evidence="1">
    <location>
        <begin position="75"/>
        <end position="97"/>
    </location>
</feature>
<evidence type="ECO:0008006" key="5">
    <source>
        <dbReference type="Google" id="ProtNLM"/>
    </source>
</evidence>
<evidence type="ECO:0000313" key="4">
    <source>
        <dbReference type="Proteomes" id="UP000636453"/>
    </source>
</evidence>
<keyword evidence="1" id="KW-0812">Transmembrane</keyword>
<dbReference type="EMBL" id="BNCF01000006">
    <property type="protein sequence ID" value="GHE32822.1"/>
    <property type="molecule type" value="Genomic_DNA"/>
</dbReference>
<feature type="signal peptide" evidence="2">
    <location>
        <begin position="1"/>
        <end position="38"/>
    </location>
</feature>
<comment type="caution">
    <text evidence="3">The sequence shown here is derived from an EMBL/GenBank/DDBJ whole genome shotgun (WGS) entry which is preliminary data.</text>
</comment>
<keyword evidence="1" id="KW-1133">Transmembrane helix</keyword>
<dbReference type="OrthoDB" id="5976194at2"/>
<dbReference type="RefSeq" id="WP_146473696.1">
    <property type="nucleotide sequence ID" value="NZ_BNCF01000006.1"/>
</dbReference>
<protein>
    <recommendedName>
        <fullName evidence="5">DUF423 domain-containing protein</fullName>
    </recommendedName>
</protein>
<organism evidence="3 4">
    <name type="scientific">Vulcaniibacterium thermophilum</name>
    <dbReference type="NCBI Taxonomy" id="1169913"/>
    <lineage>
        <taxon>Bacteria</taxon>
        <taxon>Pseudomonadati</taxon>
        <taxon>Pseudomonadota</taxon>
        <taxon>Gammaproteobacteria</taxon>
        <taxon>Lysobacterales</taxon>
        <taxon>Lysobacteraceae</taxon>
        <taxon>Vulcaniibacterium</taxon>
    </lineage>
</organism>
<accession>A0A918Z1E3</accession>
<reference evidence="3" key="1">
    <citation type="journal article" date="2014" name="Int. J. Syst. Evol. Microbiol.">
        <title>Complete genome sequence of Corynebacterium casei LMG S-19264T (=DSM 44701T), isolated from a smear-ripened cheese.</title>
        <authorList>
            <consortium name="US DOE Joint Genome Institute (JGI-PGF)"/>
            <person name="Walter F."/>
            <person name="Albersmeier A."/>
            <person name="Kalinowski J."/>
            <person name="Ruckert C."/>
        </authorList>
    </citation>
    <scope>NUCLEOTIDE SEQUENCE</scope>
    <source>
        <strain evidence="3">KCTC 32020</strain>
    </source>
</reference>
<name>A0A918Z1E3_9GAMM</name>
<evidence type="ECO:0000256" key="2">
    <source>
        <dbReference type="SAM" id="SignalP"/>
    </source>
</evidence>
<keyword evidence="1" id="KW-0472">Membrane</keyword>
<proteinExistence type="predicted"/>
<feature type="transmembrane region" description="Helical" evidence="1">
    <location>
        <begin position="103"/>
        <end position="123"/>
    </location>
</feature>
<dbReference type="AlphaFoldDB" id="A0A918Z1E3"/>